<evidence type="ECO:0000256" key="4">
    <source>
        <dbReference type="ARBA" id="ARBA00022692"/>
    </source>
</evidence>
<keyword evidence="5 7" id="KW-0472">Membrane</keyword>
<dbReference type="SUPFAM" id="SSF49464">
    <property type="entry name" value="Carboxypeptidase regulatory domain-like"/>
    <property type="match status" value="1"/>
</dbReference>
<dbReference type="Proteomes" id="UP000235826">
    <property type="component" value="Chromosome"/>
</dbReference>
<dbReference type="GO" id="GO:0009279">
    <property type="term" value="C:cell outer membrane"/>
    <property type="evidence" value="ECO:0007669"/>
    <property type="project" value="UniProtKB-SubCell"/>
</dbReference>
<keyword evidence="10" id="KW-1185">Reference proteome</keyword>
<dbReference type="InterPro" id="IPR023996">
    <property type="entry name" value="TonB-dep_OMP_SusC/RagA"/>
</dbReference>
<keyword evidence="6 7" id="KW-0998">Cell outer membrane</keyword>
<accession>A0A2K9PMI7</accession>
<keyword evidence="3 7" id="KW-1134">Transmembrane beta strand</keyword>
<dbReference type="RefSeq" id="WP_102754939.1">
    <property type="nucleotide sequence ID" value="NZ_CP025791.1"/>
</dbReference>
<dbReference type="NCBIfam" id="TIGR04057">
    <property type="entry name" value="SusC_RagA_signa"/>
    <property type="match status" value="1"/>
</dbReference>
<keyword evidence="2 7" id="KW-0813">Transport</keyword>
<dbReference type="InterPro" id="IPR036942">
    <property type="entry name" value="Beta-barrel_TonB_sf"/>
</dbReference>
<keyword evidence="4 7" id="KW-0812">Transmembrane</keyword>
<evidence type="ECO:0000256" key="3">
    <source>
        <dbReference type="ARBA" id="ARBA00022452"/>
    </source>
</evidence>
<organism evidence="9 10">
    <name type="scientific">Flavivirga eckloniae</name>
    <dbReference type="NCBI Taxonomy" id="1803846"/>
    <lineage>
        <taxon>Bacteria</taxon>
        <taxon>Pseudomonadati</taxon>
        <taxon>Bacteroidota</taxon>
        <taxon>Flavobacteriia</taxon>
        <taxon>Flavobacteriales</taxon>
        <taxon>Flavobacteriaceae</taxon>
        <taxon>Flavivirga</taxon>
    </lineage>
</organism>
<evidence type="ECO:0000256" key="2">
    <source>
        <dbReference type="ARBA" id="ARBA00022448"/>
    </source>
</evidence>
<evidence type="ECO:0000256" key="5">
    <source>
        <dbReference type="ARBA" id="ARBA00023136"/>
    </source>
</evidence>
<dbReference type="NCBIfam" id="TIGR04056">
    <property type="entry name" value="OMP_RagA_SusC"/>
    <property type="match status" value="1"/>
</dbReference>
<evidence type="ECO:0000313" key="10">
    <source>
        <dbReference type="Proteomes" id="UP000235826"/>
    </source>
</evidence>
<protein>
    <submittedName>
        <fullName evidence="9">SusC/RagA family TonB-linked outer membrane protein</fullName>
    </submittedName>
</protein>
<dbReference type="Pfam" id="PF07715">
    <property type="entry name" value="Plug"/>
    <property type="match status" value="1"/>
</dbReference>
<feature type="domain" description="TonB-dependent receptor plug" evidence="8">
    <location>
        <begin position="221"/>
        <end position="354"/>
    </location>
</feature>
<dbReference type="InterPro" id="IPR012910">
    <property type="entry name" value="Plug_dom"/>
</dbReference>
<dbReference type="InterPro" id="IPR039426">
    <property type="entry name" value="TonB-dep_rcpt-like"/>
</dbReference>
<dbReference type="Gene3D" id="2.60.40.1120">
    <property type="entry name" value="Carboxypeptidase-like, regulatory domain"/>
    <property type="match status" value="1"/>
</dbReference>
<dbReference type="PROSITE" id="PS52016">
    <property type="entry name" value="TONB_DEPENDENT_REC_3"/>
    <property type="match status" value="1"/>
</dbReference>
<dbReference type="OrthoDB" id="9768177at2"/>
<dbReference type="Gene3D" id="2.170.130.10">
    <property type="entry name" value="TonB-dependent receptor, plug domain"/>
    <property type="match status" value="1"/>
</dbReference>
<name>A0A2K9PMI7_9FLAO</name>
<evidence type="ECO:0000256" key="1">
    <source>
        <dbReference type="ARBA" id="ARBA00004571"/>
    </source>
</evidence>
<dbReference type="EMBL" id="CP025791">
    <property type="protein sequence ID" value="AUP78283.1"/>
    <property type="molecule type" value="Genomic_DNA"/>
</dbReference>
<evidence type="ECO:0000313" key="9">
    <source>
        <dbReference type="EMBL" id="AUP78283.1"/>
    </source>
</evidence>
<dbReference type="AlphaFoldDB" id="A0A2K9PMI7"/>
<evidence type="ECO:0000259" key="8">
    <source>
        <dbReference type="Pfam" id="PF07715"/>
    </source>
</evidence>
<dbReference type="SUPFAM" id="SSF56935">
    <property type="entry name" value="Porins"/>
    <property type="match status" value="1"/>
</dbReference>
<reference evidence="9 10" key="1">
    <citation type="submission" date="2018-01" db="EMBL/GenBank/DDBJ databases">
        <title>Complete genome sequence of Flavivirga eckloniae ECD14 isolated from seaweed Ecklonia cava.</title>
        <authorList>
            <person name="Lee J.H."/>
            <person name="Baik K.S."/>
            <person name="Seong C.N."/>
        </authorList>
    </citation>
    <scope>NUCLEOTIDE SEQUENCE [LARGE SCALE GENOMIC DNA]</scope>
    <source>
        <strain evidence="9 10">ECD14</strain>
    </source>
</reference>
<proteinExistence type="inferred from homology"/>
<dbReference type="Gene3D" id="2.40.170.20">
    <property type="entry name" value="TonB-dependent receptor, beta-barrel domain"/>
    <property type="match status" value="1"/>
</dbReference>
<dbReference type="InterPro" id="IPR008969">
    <property type="entry name" value="CarboxyPept-like_regulatory"/>
</dbReference>
<comment type="similarity">
    <text evidence="7">Belongs to the TonB-dependent receptor family.</text>
</comment>
<comment type="subcellular location">
    <subcellularLocation>
        <location evidence="1 7">Cell outer membrane</location>
        <topology evidence="1 7">Multi-pass membrane protein</topology>
    </subcellularLocation>
</comment>
<dbReference type="KEGG" id="fek:C1H87_05965"/>
<dbReference type="InterPro" id="IPR023997">
    <property type="entry name" value="TonB-dep_OMP_SusC/RagA_CS"/>
</dbReference>
<dbReference type="InterPro" id="IPR037066">
    <property type="entry name" value="Plug_dom_sf"/>
</dbReference>
<sequence length="1110" mass="124999">MTTRFNEIKLKHTKYVLLIITVFAFCNSVIGLPSKYHISQNDKIVIKKDASVSLDEVFEIVKKQTNYMFVYHHSLFKDFPDINLRKGVFSLKKLLSHVLTGKNVSVVFSTNNTILIKEKINNLKRQQFSVSGIVTDESGVPISGVTVLIKVANKGTITDFDGQYTISVTDSANVLVFSYLGYKEQEIVVGNQTIINVTLKEEIDQLKAITINAGYYNTNERERTGSISKIDAKNIEKQPVNNPLAAMQGHLPGVNITQSTGLPGGGFRVRIRGQNFIDINKGGSNGSTNDPLYVVDGIPYDSSTLESTAVGDQIINSRGVSPLNAINPTDIESIEVLKDADATAIYGSRGANGVILISTKKGKEGKTQIKFNVSTTLGQVANFIELLNTEQYLEIRNETFVNDGYTLETLPDLYSSQVRDLNFWDQSRYTDWQKVLLGGTAYRQNAQLSFSRGNKQTQFLLSGGYLVETTVFPGDSKYSKASMRVNINHQSEDSRFKLNFSGSYNADINNLPTIDFTGNARRLAPIAPVLYDDQGNLNWENLTFQNPLALLETKYRANSRGLIANTTSSYQPIPQKLEFKVNLGYTNYNLDSYKAEPHTALNPGIAFYDSRHSNIVINNGVRESWIVEPQINWQYDGENTVLKLLVGATFQHTKEQQLVLYGKGFPSNDVLLDISQADVRSTVQDIVSEYKYQSFFSRININYRDKYILNLTGRRDGSSRFGPGKQFGYFGAIGSAWLFSEETFLEDNNILIFGKLRASYGITGSDNIGNYNFFDTYEYKLNGIYNGLSLAPTRLFNPDFAWEETKKLEVALELGFFKKRILLSTAWYRNRSSNQLINMPLPAITGFVGVNSNFDAIVENTGIEIDLNTINIQNDHFTWSTTFNISANRNKLVSFPGLKGSTFQSRLVIGQPLIVSQLYHFIGVNQETGMAQFEDYNNDGFLDFNDRRRFEDLTPKYFGGLGNTFQYKNLQLEMFFQFTKQKAFSYLSRVTYPGRSVSNLPVSVLNRWQQVGDISPIQRYSITDNNVFDAWDDYKRSDAAIVDASFIRLRNVSLSYIIPKTVTKEVDLSIYLQGQNLFTFTSYDGADPDVQVSNKFPTLRQFTLGLSLSF</sequence>
<gene>
    <name evidence="9" type="ORF">C1H87_05965</name>
</gene>
<dbReference type="Pfam" id="PF13715">
    <property type="entry name" value="CarbopepD_reg_2"/>
    <property type="match status" value="1"/>
</dbReference>
<evidence type="ECO:0000256" key="7">
    <source>
        <dbReference type="PROSITE-ProRule" id="PRU01360"/>
    </source>
</evidence>
<evidence type="ECO:0000256" key="6">
    <source>
        <dbReference type="ARBA" id="ARBA00023237"/>
    </source>
</evidence>